<dbReference type="Proteomes" id="UP000756530">
    <property type="component" value="Unassembled WGS sequence"/>
</dbReference>
<protein>
    <submittedName>
        <fullName evidence="3">Porin</fullName>
    </submittedName>
</protein>
<comment type="caution">
    <text evidence="3">The sequence shown here is derived from an EMBL/GenBank/DDBJ whole genome shotgun (WGS) entry which is preliminary data.</text>
</comment>
<evidence type="ECO:0000313" key="4">
    <source>
        <dbReference type="Proteomes" id="UP000756530"/>
    </source>
</evidence>
<gene>
    <name evidence="3" type="ORF">KJP28_15065</name>
</gene>
<keyword evidence="1" id="KW-0732">Signal</keyword>
<evidence type="ECO:0000259" key="2">
    <source>
        <dbReference type="Pfam" id="PF13609"/>
    </source>
</evidence>
<evidence type="ECO:0000256" key="1">
    <source>
        <dbReference type="SAM" id="SignalP"/>
    </source>
</evidence>
<keyword evidence="4" id="KW-1185">Reference proteome</keyword>
<feature type="chain" id="PRO_5045560463" evidence="1">
    <location>
        <begin position="21"/>
        <end position="286"/>
    </location>
</feature>
<name>A0ABS6T508_9RHOB</name>
<feature type="signal peptide" evidence="1">
    <location>
        <begin position="1"/>
        <end position="20"/>
    </location>
</feature>
<dbReference type="InterPro" id="IPR033900">
    <property type="entry name" value="Gram_neg_porin_domain"/>
</dbReference>
<organism evidence="3 4">
    <name type="scientific">Maritimibacter dapengensis</name>
    <dbReference type="NCBI Taxonomy" id="2836868"/>
    <lineage>
        <taxon>Bacteria</taxon>
        <taxon>Pseudomonadati</taxon>
        <taxon>Pseudomonadota</taxon>
        <taxon>Alphaproteobacteria</taxon>
        <taxon>Rhodobacterales</taxon>
        <taxon>Roseobacteraceae</taxon>
        <taxon>Maritimibacter</taxon>
    </lineage>
</organism>
<dbReference type="Pfam" id="PF13609">
    <property type="entry name" value="Porin_4"/>
    <property type="match status" value="1"/>
</dbReference>
<proteinExistence type="predicted"/>
<dbReference type="EMBL" id="JAHUZE010000003">
    <property type="protein sequence ID" value="MBV7380249.1"/>
    <property type="molecule type" value="Genomic_DNA"/>
</dbReference>
<reference evidence="3 4" key="1">
    <citation type="submission" date="2021-05" db="EMBL/GenBank/DDBJ databases">
        <title>Culturable bacteria isolated from Daya Bay.</title>
        <authorList>
            <person name="Zheng W."/>
            <person name="Yu S."/>
            <person name="Huang Y."/>
        </authorList>
    </citation>
    <scope>NUCLEOTIDE SEQUENCE [LARGE SCALE GENOMIC DNA]</scope>
    <source>
        <strain evidence="3 4">DP4N28-5</strain>
    </source>
</reference>
<dbReference type="RefSeq" id="WP_218393433.1">
    <property type="nucleotide sequence ID" value="NZ_JAHUZE010000003.1"/>
</dbReference>
<accession>A0ABS6T508</accession>
<feature type="domain" description="Porin" evidence="2">
    <location>
        <begin position="7"/>
        <end position="269"/>
    </location>
</feature>
<sequence length="286" mass="29329">MKKILLASTVLVGTTGFAAADVSFTGTAYTGLAYNITTGALQPEINATFRAGMMTTTDGGLEAGAGVVVISAGSIMQKDPGDAQFGTNDYPTGAGVVLGASVYLSGSWGKVTVAHDTNADDDATTPGDWDITATYTNSFGNFDLEVYGVMHTPASTATTNGDFGAKGTYNFGDYGVWVAYDYDRSDVPAQPHTISAGVMADISGFTGAAEVAYNFGNPTPFSWAVEAGYATGPYSISAFFNSDTEYGVEAAYDLGGGVAIEAGYAHSNGVNSPLANVVYAGVSMSF</sequence>
<evidence type="ECO:0000313" key="3">
    <source>
        <dbReference type="EMBL" id="MBV7380249.1"/>
    </source>
</evidence>